<evidence type="ECO:0000313" key="4">
    <source>
        <dbReference type="Proteomes" id="UP000005615"/>
    </source>
</evidence>
<dbReference type="PANTHER" id="PTHR43201">
    <property type="entry name" value="ACYL-COA SYNTHETASE"/>
    <property type="match status" value="1"/>
</dbReference>
<dbReference type="FunFam" id="3.30.300.30:FF:000008">
    <property type="entry name" value="2,3-dihydroxybenzoate-AMP ligase"/>
    <property type="match status" value="1"/>
</dbReference>
<dbReference type="GO" id="GO:0031956">
    <property type="term" value="F:medium-chain fatty acid-CoA ligase activity"/>
    <property type="evidence" value="ECO:0007669"/>
    <property type="project" value="TreeGrafter"/>
</dbReference>
<dbReference type="OrthoDB" id="9047442at2"/>
<dbReference type="Pfam" id="PF13193">
    <property type="entry name" value="AMP-binding_C"/>
    <property type="match status" value="1"/>
</dbReference>
<evidence type="ECO:0000256" key="1">
    <source>
        <dbReference type="ARBA" id="ARBA00006432"/>
    </source>
</evidence>
<dbReference type="SUPFAM" id="SSF56801">
    <property type="entry name" value="Acetyl-CoA synthetase-like"/>
    <property type="match status" value="1"/>
</dbReference>
<dbReference type="PANTHER" id="PTHR43201:SF5">
    <property type="entry name" value="MEDIUM-CHAIN ACYL-COA LIGASE ACSF2, MITOCHONDRIAL"/>
    <property type="match status" value="1"/>
</dbReference>
<dbReference type="InterPro" id="IPR042099">
    <property type="entry name" value="ANL_N_sf"/>
</dbReference>
<name>F3L382_9GAMM</name>
<dbReference type="RefSeq" id="WP_009576249.1">
    <property type="nucleotide sequence ID" value="NZ_AEIG01000061.1"/>
</dbReference>
<comment type="caution">
    <text evidence="3">The sequence shown here is derived from an EMBL/GenBank/DDBJ whole genome shotgun (WGS) entry which is preliminary data.</text>
</comment>
<dbReference type="GO" id="GO:0006631">
    <property type="term" value="P:fatty acid metabolic process"/>
    <property type="evidence" value="ECO:0007669"/>
    <property type="project" value="TreeGrafter"/>
</dbReference>
<dbReference type="STRING" id="2518989.IMCC3088_2074"/>
<dbReference type="Proteomes" id="UP000005615">
    <property type="component" value="Unassembled WGS sequence"/>
</dbReference>
<dbReference type="Gene3D" id="3.30.300.30">
    <property type="match status" value="1"/>
</dbReference>
<comment type="similarity">
    <text evidence="1">Belongs to the ATP-dependent AMP-binding enzyme family.</text>
</comment>
<gene>
    <name evidence="3" type="ORF">IMCC3088_2074</name>
</gene>
<keyword evidence="2 3" id="KW-0436">Ligase</keyword>
<reference evidence="3 4" key="1">
    <citation type="journal article" date="2011" name="J. Bacteriol.">
        <title>Genome sequence of strain IMCC3088, a proteorhodopsin-containing marine bacterium belonging to the OM60/NOR5 clade.</title>
        <authorList>
            <person name="Jang Y."/>
            <person name="Oh H.M."/>
            <person name="Kang I."/>
            <person name="Lee K."/>
            <person name="Yang S.J."/>
            <person name="Cho J.C."/>
        </authorList>
    </citation>
    <scope>NUCLEOTIDE SEQUENCE [LARGE SCALE GENOMIC DNA]</scope>
    <source>
        <strain evidence="3 4">IMCC3088</strain>
    </source>
</reference>
<dbReference type="Pfam" id="PF00501">
    <property type="entry name" value="AMP-binding"/>
    <property type="match status" value="1"/>
</dbReference>
<keyword evidence="4" id="KW-1185">Reference proteome</keyword>
<dbReference type="EMBL" id="AEIG01000061">
    <property type="protein sequence ID" value="EGG29233.1"/>
    <property type="molecule type" value="Genomic_DNA"/>
</dbReference>
<dbReference type="InterPro" id="IPR025110">
    <property type="entry name" value="AMP-bd_C"/>
</dbReference>
<evidence type="ECO:0000256" key="2">
    <source>
        <dbReference type="ARBA" id="ARBA00022598"/>
    </source>
</evidence>
<dbReference type="PROSITE" id="PS00455">
    <property type="entry name" value="AMP_BINDING"/>
    <property type="match status" value="1"/>
</dbReference>
<dbReference type="eggNOG" id="COG0318">
    <property type="taxonomic scope" value="Bacteria"/>
</dbReference>
<sequence>MNHDAFYIDWVETQARMQPNKTAFIEYHSRRKFTWLKFHERVSQLAAALNQRGIERGDRVAYLGLNSADTIEILCATQRIGAVYVPLNFRLTPDELSYIIGDAEPKLLICDHAFAPVALAVQEQLPWLATITTQCDGTASGYESLFSDKRLNQTVGLDGDTYAMIMYSSGTTGRPKGVIYTHRMMQAGALNIQQTSHIDAHSTFYNVMPLFHIGGMQSVLLCLYTGRPMVLARAFEPGEMLACINDDALAITHLGAVPAIWNALAAHPDCDATNFTRIASASTGAESVPPALLDTWMQKGIVLREVYGLTETSGIICITRAEDLPEKLGYTSPPLKYCDFKVMRSEQKEADNGELGEIWMRGAMVTPGYWRRDDATEDAFYDGWFRSGDIGRLDPDGCLAIEDRIKDMYISSGENVYPAEVEAALYELACIAEVAVIGVPDDRWGEVGCAVVVLKAGESLTLDTLQEHCAPRLAKYKWPKQLKFWDALPRNSTGKVQKFILRQEHRR</sequence>
<proteinExistence type="inferred from homology"/>
<dbReference type="Gene3D" id="3.40.50.12780">
    <property type="entry name" value="N-terminal domain of ligase-like"/>
    <property type="match status" value="1"/>
</dbReference>
<dbReference type="InterPro" id="IPR045851">
    <property type="entry name" value="AMP-bd_C_sf"/>
</dbReference>
<dbReference type="InterPro" id="IPR000873">
    <property type="entry name" value="AMP-dep_synth/lig_dom"/>
</dbReference>
<protein>
    <submittedName>
        <fullName evidence="3">Long-chain-fatty-acid--CoA ligase</fullName>
    </submittedName>
</protein>
<dbReference type="InterPro" id="IPR020845">
    <property type="entry name" value="AMP-binding_CS"/>
</dbReference>
<dbReference type="AlphaFoldDB" id="F3L382"/>
<organism evidence="3 4">
    <name type="scientific">Aequoribacter fuscus</name>
    <dbReference type="NCBI Taxonomy" id="2518989"/>
    <lineage>
        <taxon>Bacteria</taxon>
        <taxon>Pseudomonadati</taxon>
        <taxon>Pseudomonadota</taxon>
        <taxon>Gammaproteobacteria</taxon>
        <taxon>Cellvibrionales</taxon>
        <taxon>Halieaceae</taxon>
        <taxon>Aequoribacter</taxon>
    </lineage>
</organism>
<accession>F3L382</accession>
<evidence type="ECO:0000313" key="3">
    <source>
        <dbReference type="EMBL" id="EGG29233.1"/>
    </source>
</evidence>